<dbReference type="Proteomes" id="UP001608902">
    <property type="component" value="Unassembled WGS sequence"/>
</dbReference>
<evidence type="ECO:0000256" key="6">
    <source>
        <dbReference type="ARBA" id="ARBA00023242"/>
    </source>
</evidence>
<accession>A0ABD6EIS7</accession>
<gene>
    <name evidence="9" type="ORF">AB6A40_006589</name>
</gene>
<dbReference type="AlphaFoldDB" id="A0ABD6EIS7"/>
<reference evidence="9 10" key="1">
    <citation type="submission" date="2024-08" db="EMBL/GenBank/DDBJ databases">
        <title>Gnathostoma spinigerum genome.</title>
        <authorList>
            <person name="Gonzalez-Bertolin B."/>
            <person name="Monzon S."/>
            <person name="Zaballos A."/>
            <person name="Jimenez P."/>
            <person name="Dekumyoy P."/>
            <person name="Varona S."/>
            <person name="Cuesta I."/>
            <person name="Sumanam S."/>
            <person name="Adisakwattana P."/>
            <person name="Gasser R.B."/>
            <person name="Hernandez-Gonzalez A."/>
            <person name="Young N.D."/>
            <person name="Perteguer M.J."/>
        </authorList>
    </citation>
    <scope>NUCLEOTIDE SEQUENCE [LARGE SCALE GENOMIC DNA]</scope>
    <source>
        <strain evidence="9">AL3</strain>
        <tissue evidence="9">Liver</tissue>
    </source>
</reference>
<evidence type="ECO:0000313" key="10">
    <source>
        <dbReference type="Proteomes" id="UP001608902"/>
    </source>
</evidence>
<comment type="subcellular location">
    <subcellularLocation>
        <location evidence="1">Nucleus</location>
        <location evidence="1">Nucleoplasm</location>
    </subcellularLocation>
</comment>
<dbReference type="EMBL" id="JBGFUD010004762">
    <property type="protein sequence ID" value="MFH4979880.1"/>
    <property type="molecule type" value="Genomic_DNA"/>
</dbReference>
<dbReference type="GO" id="GO:0007059">
    <property type="term" value="P:chromosome segregation"/>
    <property type="evidence" value="ECO:0007669"/>
    <property type="project" value="UniProtKB-KW"/>
</dbReference>
<dbReference type="PANTHER" id="PTHR21394">
    <property type="entry name" value="MAU2 CHROMATID COHESION FACTOR HOMOLOG"/>
    <property type="match status" value="1"/>
</dbReference>
<proteinExistence type="inferred from homology"/>
<evidence type="ECO:0000256" key="2">
    <source>
        <dbReference type="ARBA" id="ARBA00008585"/>
    </source>
</evidence>
<evidence type="ECO:0000313" key="9">
    <source>
        <dbReference type="EMBL" id="MFH4979880.1"/>
    </source>
</evidence>
<dbReference type="Pfam" id="PF10345">
    <property type="entry name" value="Cohesin_load"/>
    <property type="match status" value="1"/>
</dbReference>
<protein>
    <recommendedName>
        <fullName evidence="8">Cohesin loading complex subunit SCC4 homolog</fullName>
    </recommendedName>
</protein>
<keyword evidence="3" id="KW-0132">Cell division</keyword>
<dbReference type="InterPro" id="IPR019440">
    <property type="entry name" value="MAU2"/>
</dbReference>
<keyword evidence="4" id="KW-0498">Mitosis</keyword>
<sequence>MMLDRMRRIPEQFSRFESQLHTLLGMYCWVMRLPEDAERQFQAALRTTQDTELWTVDNLSLAIVYLLTCKESDFYGLFERITPSTLQSRSTPLKASAHFVYSLHSFLHSRLQEAKSHITDSVTIVRDEGIPRIQALATLLTAKLFPEGAPDMLVAGNNWAIKSCDQLLLMWANHLIYDLHSSYGNVEQAQLVRAKLDQSHACLSQSMEAALKSPSHALIQWEGGAETFQC</sequence>
<evidence type="ECO:0000256" key="3">
    <source>
        <dbReference type="ARBA" id="ARBA00022618"/>
    </source>
</evidence>
<dbReference type="GO" id="GO:0005654">
    <property type="term" value="C:nucleoplasm"/>
    <property type="evidence" value="ECO:0007669"/>
    <property type="project" value="UniProtKB-SubCell"/>
</dbReference>
<keyword evidence="7" id="KW-0131">Cell cycle</keyword>
<keyword evidence="5" id="KW-0159">Chromosome partition</keyword>
<evidence type="ECO:0000256" key="5">
    <source>
        <dbReference type="ARBA" id="ARBA00022829"/>
    </source>
</evidence>
<keyword evidence="6" id="KW-0539">Nucleus</keyword>
<comment type="similarity">
    <text evidence="2">Belongs to the SCC4/mau-2 family.</text>
</comment>
<comment type="caution">
    <text evidence="9">The sequence shown here is derived from an EMBL/GenBank/DDBJ whole genome shotgun (WGS) entry which is preliminary data.</text>
</comment>
<keyword evidence="10" id="KW-1185">Reference proteome</keyword>
<evidence type="ECO:0000256" key="8">
    <source>
        <dbReference type="ARBA" id="ARBA00030523"/>
    </source>
</evidence>
<evidence type="ECO:0000256" key="1">
    <source>
        <dbReference type="ARBA" id="ARBA00004642"/>
    </source>
</evidence>
<dbReference type="GO" id="GO:0051301">
    <property type="term" value="P:cell division"/>
    <property type="evidence" value="ECO:0007669"/>
    <property type="project" value="UniProtKB-KW"/>
</dbReference>
<evidence type="ECO:0000256" key="4">
    <source>
        <dbReference type="ARBA" id="ARBA00022776"/>
    </source>
</evidence>
<evidence type="ECO:0000256" key="7">
    <source>
        <dbReference type="ARBA" id="ARBA00023306"/>
    </source>
</evidence>
<organism evidence="9 10">
    <name type="scientific">Gnathostoma spinigerum</name>
    <dbReference type="NCBI Taxonomy" id="75299"/>
    <lineage>
        <taxon>Eukaryota</taxon>
        <taxon>Metazoa</taxon>
        <taxon>Ecdysozoa</taxon>
        <taxon>Nematoda</taxon>
        <taxon>Chromadorea</taxon>
        <taxon>Rhabditida</taxon>
        <taxon>Spirurina</taxon>
        <taxon>Gnathostomatomorpha</taxon>
        <taxon>Gnathostomatoidea</taxon>
        <taxon>Gnathostomatidae</taxon>
        <taxon>Gnathostoma</taxon>
    </lineage>
</organism>
<name>A0ABD6EIS7_9BILA</name>